<evidence type="ECO:0000256" key="4">
    <source>
        <dbReference type="ARBA" id="ARBA00023004"/>
    </source>
</evidence>
<dbReference type="AlphaFoldDB" id="A0A402AQ22"/>
<evidence type="ECO:0000313" key="6">
    <source>
        <dbReference type="EMBL" id="GCE21192.1"/>
    </source>
</evidence>
<name>A0A402AQ22_9CHLR</name>
<dbReference type="InterPro" id="IPR001486">
    <property type="entry name" value="Hemoglobin_trunc"/>
</dbReference>
<dbReference type="Pfam" id="PF01152">
    <property type="entry name" value="Bac_globin"/>
    <property type="match status" value="1"/>
</dbReference>
<dbReference type="Gene3D" id="1.10.490.10">
    <property type="entry name" value="Globins"/>
    <property type="match status" value="1"/>
</dbReference>
<dbReference type="RefSeq" id="WP_218031982.1">
    <property type="nucleotide sequence ID" value="NZ_BIFS01000001.1"/>
</dbReference>
<keyword evidence="3 5" id="KW-0479">Metal-binding</keyword>
<dbReference type="CDD" id="cd14775">
    <property type="entry name" value="TrHb2_O-like"/>
    <property type="match status" value="1"/>
</dbReference>
<dbReference type="EMBL" id="BIFS01000001">
    <property type="protein sequence ID" value="GCE21192.1"/>
    <property type="molecule type" value="Genomic_DNA"/>
</dbReference>
<comment type="caution">
    <text evidence="6">The sequence shown here is derived from an EMBL/GenBank/DDBJ whole genome shotgun (WGS) entry which is preliminary data.</text>
</comment>
<dbReference type="SUPFAM" id="SSF46458">
    <property type="entry name" value="Globin-like"/>
    <property type="match status" value="1"/>
</dbReference>
<keyword evidence="4 5" id="KW-0408">Iron</keyword>
<sequence>MPVPTLYEWAGGMPAIERLTTVFYQHVLKDPLLQPIFANMPADHPQHVAWWLAEVFGGPAAYTGPYGGSHQSMMSKHLGRHLTEEQRVRWTHMIAAAADEAGLPTDPEFRSAFVAYIEWGTRIAVIMSQPGMELPEKPEPMPHWGWGQAIPPEYATAKIEEPA</sequence>
<dbReference type="Proteomes" id="UP000287188">
    <property type="component" value="Unassembled WGS sequence"/>
</dbReference>
<dbReference type="GO" id="GO:0019825">
    <property type="term" value="F:oxygen binding"/>
    <property type="evidence" value="ECO:0007669"/>
    <property type="project" value="InterPro"/>
</dbReference>
<protein>
    <submittedName>
        <fullName evidence="6">Globin</fullName>
    </submittedName>
</protein>
<dbReference type="GO" id="GO:0046872">
    <property type="term" value="F:metal ion binding"/>
    <property type="evidence" value="ECO:0007669"/>
    <property type="project" value="UniProtKB-KW"/>
</dbReference>
<keyword evidence="2 5" id="KW-0349">Heme</keyword>
<evidence type="ECO:0000256" key="2">
    <source>
        <dbReference type="ARBA" id="ARBA00022617"/>
    </source>
</evidence>
<dbReference type="InterPro" id="IPR012292">
    <property type="entry name" value="Globin/Proto"/>
</dbReference>
<reference evidence="7" key="1">
    <citation type="submission" date="2018-12" db="EMBL/GenBank/DDBJ databases">
        <title>Tengunoibacter tsumagoiensis gen. nov., sp. nov., Dictyobacter kobayashii sp. nov., D. alpinus sp. nov., and D. joshuensis sp. nov. and description of Dictyobacteraceae fam. nov. within the order Ktedonobacterales isolated from Tengu-no-mugimeshi.</title>
        <authorList>
            <person name="Wang C.M."/>
            <person name="Zheng Y."/>
            <person name="Sakai Y."/>
            <person name="Toyoda A."/>
            <person name="Minakuchi Y."/>
            <person name="Abe K."/>
            <person name="Yokota A."/>
            <person name="Yabe S."/>
        </authorList>
    </citation>
    <scope>NUCLEOTIDE SEQUENCE [LARGE SCALE GENOMIC DNA]</scope>
    <source>
        <strain evidence="7">Uno11</strain>
    </source>
</reference>
<dbReference type="GO" id="GO:0020037">
    <property type="term" value="F:heme binding"/>
    <property type="evidence" value="ECO:0007669"/>
    <property type="project" value="InterPro"/>
</dbReference>
<gene>
    <name evidence="6" type="ORF">KDK_49920</name>
</gene>
<evidence type="ECO:0000256" key="3">
    <source>
        <dbReference type="ARBA" id="ARBA00022723"/>
    </source>
</evidence>
<proteinExistence type="predicted"/>
<accession>A0A402AQ22</accession>
<keyword evidence="7" id="KW-1185">Reference proteome</keyword>
<keyword evidence="1" id="KW-0813">Transport</keyword>
<organism evidence="6 7">
    <name type="scientific">Dictyobacter kobayashii</name>
    <dbReference type="NCBI Taxonomy" id="2014872"/>
    <lineage>
        <taxon>Bacteria</taxon>
        <taxon>Bacillati</taxon>
        <taxon>Chloroflexota</taxon>
        <taxon>Ktedonobacteria</taxon>
        <taxon>Ktedonobacterales</taxon>
        <taxon>Dictyobacteraceae</taxon>
        <taxon>Dictyobacter</taxon>
    </lineage>
</organism>
<evidence type="ECO:0000256" key="1">
    <source>
        <dbReference type="ARBA" id="ARBA00022448"/>
    </source>
</evidence>
<dbReference type="InterPro" id="IPR009050">
    <property type="entry name" value="Globin-like_sf"/>
</dbReference>
<feature type="binding site" description="distal binding residue" evidence="5">
    <location>
        <position position="47"/>
    </location>
    <ligand>
        <name>heme</name>
        <dbReference type="ChEBI" id="CHEBI:30413"/>
    </ligand>
    <ligandPart>
        <name>Fe</name>
        <dbReference type="ChEBI" id="CHEBI:18248"/>
    </ligandPart>
</feature>
<evidence type="ECO:0000256" key="5">
    <source>
        <dbReference type="PIRSR" id="PIRSR601486-1"/>
    </source>
</evidence>
<evidence type="ECO:0000313" key="7">
    <source>
        <dbReference type="Proteomes" id="UP000287188"/>
    </source>
</evidence>